<evidence type="ECO:0000256" key="1">
    <source>
        <dbReference type="SAM" id="Phobius"/>
    </source>
</evidence>
<dbReference type="Proteomes" id="UP000235347">
    <property type="component" value="Unassembled WGS sequence"/>
</dbReference>
<dbReference type="AlphaFoldDB" id="A0A2N7W6E8"/>
<accession>A0A2N7W6E8</accession>
<sequence>MREAPEWLEPRQGNFELVSRFADFYQEVAAIKRAQADGWLAAYLAGESSPQPSTGAEFAQRVSARLLGALRQQERRCADEPSSEAGQLERKALYLMAALADEILIFELEWPGRDAWLAVLLEQSMFGSSNAGSRFFAMAEQLVHDEQRSPLHVDLAAVFLLAMELGFKGRYRARQAQPQLDTIRSRLYQLVSNAGSDVSDSKHAFAQAYGYSLMGHRDERLAPVSPWRNLGLYGLLGYLLLTTVAWIVLMHPFERYLNT</sequence>
<organism evidence="3 4">
    <name type="scientific">Trinickia soli</name>
    <dbReference type="NCBI Taxonomy" id="380675"/>
    <lineage>
        <taxon>Bacteria</taxon>
        <taxon>Pseudomonadati</taxon>
        <taxon>Pseudomonadota</taxon>
        <taxon>Betaproteobacteria</taxon>
        <taxon>Burkholderiales</taxon>
        <taxon>Burkholderiaceae</taxon>
        <taxon>Trinickia</taxon>
    </lineage>
</organism>
<dbReference type="EMBL" id="PNYB01000008">
    <property type="protein sequence ID" value="PMS24980.1"/>
    <property type="molecule type" value="Genomic_DNA"/>
</dbReference>
<evidence type="ECO:0000259" key="2">
    <source>
        <dbReference type="Pfam" id="PF09850"/>
    </source>
</evidence>
<feature type="domain" description="Type IV / VI secretion system DotU" evidence="2">
    <location>
        <begin position="59"/>
        <end position="242"/>
    </location>
</feature>
<dbReference type="InterPro" id="IPR038522">
    <property type="entry name" value="T4/T6SS_DotU_sf"/>
</dbReference>
<name>A0A2N7W6E8_9BURK</name>
<dbReference type="Pfam" id="PF09850">
    <property type="entry name" value="DotU"/>
    <property type="match status" value="1"/>
</dbReference>
<keyword evidence="1" id="KW-0472">Membrane</keyword>
<evidence type="ECO:0000313" key="4">
    <source>
        <dbReference type="Proteomes" id="UP000235347"/>
    </source>
</evidence>
<feature type="transmembrane region" description="Helical" evidence="1">
    <location>
        <begin position="230"/>
        <end position="249"/>
    </location>
</feature>
<keyword evidence="1" id="KW-0812">Transmembrane</keyword>
<comment type="caution">
    <text evidence="3">The sequence shown here is derived from an EMBL/GenBank/DDBJ whole genome shotgun (WGS) entry which is preliminary data.</text>
</comment>
<proteinExistence type="predicted"/>
<evidence type="ECO:0000313" key="3">
    <source>
        <dbReference type="EMBL" id="PMS24980.1"/>
    </source>
</evidence>
<keyword evidence="4" id="KW-1185">Reference proteome</keyword>
<gene>
    <name evidence="3" type="ORF">C0Z19_11735</name>
</gene>
<dbReference type="Gene3D" id="1.25.40.590">
    <property type="entry name" value="Type IV / VI secretion system, DotU"/>
    <property type="match status" value="1"/>
</dbReference>
<dbReference type="InterPro" id="IPR017732">
    <property type="entry name" value="T4/T6SS_DotU"/>
</dbReference>
<dbReference type="PANTHER" id="PTHR38033:SF1">
    <property type="entry name" value="DOTU FAMILY TYPE IV_VI SECRETION SYSTEM PROTEIN"/>
    <property type="match status" value="1"/>
</dbReference>
<protein>
    <submittedName>
        <fullName evidence="3">Type IV secretion protein DotU</fullName>
    </submittedName>
</protein>
<dbReference type="PANTHER" id="PTHR38033">
    <property type="entry name" value="MEMBRANE PROTEIN-RELATED"/>
    <property type="match status" value="1"/>
</dbReference>
<dbReference type="RefSeq" id="WP_102609983.1">
    <property type="nucleotide sequence ID" value="NZ_CADIKD010000002.1"/>
</dbReference>
<keyword evidence="1" id="KW-1133">Transmembrane helix</keyword>
<reference evidence="3 4" key="1">
    <citation type="submission" date="2018-01" db="EMBL/GenBank/DDBJ databases">
        <title>Whole genome analyses suggest that Burkholderia sensu lato contains two further novel genera in the rhizoxinica-symbiotica group Mycetohabitans gen. nov., and Trinickia gen. nov.: implications for the evolution of diazotrophy and nodulation in the Burkholderiaceae.</title>
        <authorList>
            <person name="Estrada-de los Santos P."/>
            <person name="Palmer M."/>
            <person name="Chavez-Ramirez B."/>
            <person name="Beukes C."/>
            <person name="Steenkamp E.T."/>
            <person name="Hirsch A.M."/>
            <person name="Manyaka P."/>
            <person name="Maluk M."/>
            <person name="Lafos M."/>
            <person name="Crook M."/>
            <person name="Gross E."/>
            <person name="Simon M.F."/>
            <person name="Bueno dos Reis Junior F."/>
            <person name="Poole P.S."/>
            <person name="Venter S.N."/>
            <person name="James E.K."/>
        </authorList>
    </citation>
    <scope>NUCLEOTIDE SEQUENCE [LARGE SCALE GENOMIC DNA]</scope>
    <source>
        <strain evidence="3 4">GP25-8</strain>
    </source>
</reference>